<dbReference type="Proteomes" id="UP000004095">
    <property type="component" value="Unassembled WGS sequence"/>
</dbReference>
<dbReference type="OrthoDB" id="4272688at2"/>
<dbReference type="EMBL" id="AAWS01000039">
    <property type="protein sequence ID" value="EAY26057.1"/>
    <property type="molecule type" value="Genomic_DNA"/>
</dbReference>
<keyword evidence="2" id="KW-1185">Reference proteome</keyword>
<reference evidence="1 2" key="1">
    <citation type="submission" date="2007-01" db="EMBL/GenBank/DDBJ databases">
        <authorList>
            <person name="Haygood M."/>
            <person name="Podell S."/>
            <person name="Anderson C."/>
            <person name="Hopkinson B."/>
            <person name="Roe K."/>
            <person name="Barbeau K."/>
            <person name="Gaasterland T."/>
            <person name="Ferriera S."/>
            <person name="Johnson J."/>
            <person name="Kravitz S."/>
            <person name="Beeson K."/>
            <person name="Sutton G."/>
            <person name="Rogers Y.-H."/>
            <person name="Friedman R."/>
            <person name="Frazier M."/>
            <person name="Venter J.C."/>
        </authorList>
    </citation>
    <scope>NUCLEOTIDE SEQUENCE [LARGE SCALE GENOMIC DNA]</scope>
    <source>
        <strain evidence="1 2">ATCC 23134</strain>
    </source>
</reference>
<dbReference type="AlphaFoldDB" id="A1ZU86"/>
<proteinExistence type="predicted"/>
<evidence type="ECO:0000313" key="2">
    <source>
        <dbReference type="Proteomes" id="UP000004095"/>
    </source>
</evidence>
<accession>A1ZU86</accession>
<sequence length="135" mass="15540">MLLKTQTKPAKTTNANTAVNPYQGLQDIAEAQAYDKTEDEELMHDLHKVLKKHNAVSRFGVTLLHDHFEIDGDEMLIETHDPQSRTLTIKPYRNSELKEPDNLQETSWRFTEEGEAVAMQACLWDGQEHHPVFKI</sequence>
<organism evidence="1 2">
    <name type="scientific">Microscilla marina ATCC 23134</name>
    <dbReference type="NCBI Taxonomy" id="313606"/>
    <lineage>
        <taxon>Bacteria</taxon>
        <taxon>Pseudomonadati</taxon>
        <taxon>Bacteroidota</taxon>
        <taxon>Cytophagia</taxon>
        <taxon>Cytophagales</taxon>
        <taxon>Microscillaceae</taxon>
        <taxon>Microscilla</taxon>
    </lineage>
</organism>
<protein>
    <submittedName>
        <fullName evidence="1">Uncharacterized protein</fullName>
    </submittedName>
</protein>
<gene>
    <name evidence="1" type="ORF">M23134_06406</name>
</gene>
<dbReference type="eggNOG" id="ENOG5033JHJ">
    <property type="taxonomic scope" value="Bacteria"/>
</dbReference>
<evidence type="ECO:0000313" key="1">
    <source>
        <dbReference type="EMBL" id="EAY26057.1"/>
    </source>
</evidence>
<comment type="caution">
    <text evidence="1">The sequence shown here is derived from an EMBL/GenBank/DDBJ whole genome shotgun (WGS) entry which is preliminary data.</text>
</comment>
<name>A1ZU86_MICM2</name>
<dbReference type="RefSeq" id="WP_002701645.1">
    <property type="nucleotide sequence ID" value="NZ_AAWS01000039.1"/>
</dbReference>